<evidence type="ECO:0000313" key="2">
    <source>
        <dbReference type="Proteomes" id="UP000475862"/>
    </source>
</evidence>
<reference evidence="1 2" key="1">
    <citation type="submission" date="2019-08" db="EMBL/GenBank/DDBJ databases">
        <title>The genome of the soybean aphid Biotype 1, its phylome, world population structure and adaptation to the North American continent.</title>
        <authorList>
            <person name="Giordano R."/>
            <person name="Donthu R.K."/>
            <person name="Hernandez A.G."/>
            <person name="Wright C.L."/>
            <person name="Zimin A.V."/>
        </authorList>
    </citation>
    <scope>NUCLEOTIDE SEQUENCE [LARGE SCALE GENOMIC DNA]</scope>
    <source>
        <tissue evidence="1">Whole aphids</tissue>
    </source>
</reference>
<sequence>MMESLIRQFYTFFYIVLFSSWVAAIKFEALTDEEIKNQTLSSLMGKLCPPFGLGVRFEVATIQTETTMFGCAYLEHKTTISAAPVFHLWLERPEKTNNHGHCKDMSNMDRFAFECVSKKEPTKNKEISKGWNYVKLIDHSQPQISQNINDLVFRCAVYDVKDAPAQGVKIIRMAISKPSKGEMHEDLCDSLSRNMAKNDLPYISEELRTWPDGSMYLYMLGKPPLDVKG</sequence>
<name>A0A6G0U3C2_APHGL</name>
<gene>
    <name evidence="1" type="ORF">AGLY_002421</name>
</gene>
<accession>A0A6G0U3C2</accession>
<comment type="caution">
    <text evidence="1">The sequence shown here is derived from an EMBL/GenBank/DDBJ whole genome shotgun (WGS) entry which is preliminary data.</text>
</comment>
<keyword evidence="2" id="KW-1185">Reference proteome</keyword>
<proteinExistence type="predicted"/>
<organism evidence="1 2">
    <name type="scientific">Aphis glycines</name>
    <name type="common">Soybean aphid</name>
    <dbReference type="NCBI Taxonomy" id="307491"/>
    <lineage>
        <taxon>Eukaryota</taxon>
        <taxon>Metazoa</taxon>
        <taxon>Ecdysozoa</taxon>
        <taxon>Arthropoda</taxon>
        <taxon>Hexapoda</taxon>
        <taxon>Insecta</taxon>
        <taxon>Pterygota</taxon>
        <taxon>Neoptera</taxon>
        <taxon>Paraneoptera</taxon>
        <taxon>Hemiptera</taxon>
        <taxon>Sternorrhyncha</taxon>
        <taxon>Aphidomorpha</taxon>
        <taxon>Aphidoidea</taxon>
        <taxon>Aphididae</taxon>
        <taxon>Aphidini</taxon>
        <taxon>Aphis</taxon>
        <taxon>Aphis</taxon>
    </lineage>
</organism>
<dbReference type="EMBL" id="VYZN01000008">
    <property type="protein sequence ID" value="KAE9543621.1"/>
    <property type="molecule type" value="Genomic_DNA"/>
</dbReference>
<dbReference type="AlphaFoldDB" id="A0A6G0U3C2"/>
<evidence type="ECO:0000313" key="1">
    <source>
        <dbReference type="EMBL" id="KAE9543621.1"/>
    </source>
</evidence>
<protein>
    <submittedName>
        <fullName evidence="1">Uncharacterized protein</fullName>
    </submittedName>
</protein>
<dbReference type="OrthoDB" id="6596403at2759"/>
<dbReference type="Proteomes" id="UP000475862">
    <property type="component" value="Unassembled WGS sequence"/>
</dbReference>